<keyword evidence="5" id="KW-1185">Reference proteome</keyword>
<organism evidence="4 5">
    <name type="scientific">Reinekea thalattae</name>
    <dbReference type="NCBI Taxonomy" id="2593301"/>
    <lineage>
        <taxon>Bacteria</taxon>
        <taxon>Pseudomonadati</taxon>
        <taxon>Pseudomonadota</taxon>
        <taxon>Gammaproteobacteria</taxon>
        <taxon>Oceanospirillales</taxon>
        <taxon>Saccharospirillaceae</taxon>
        <taxon>Reinekea</taxon>
    </lineage>
</organism>
<dbReference type="Pfam" id="PF01476">
    <property type="entry name" value="LysM"/>
    <property type="match status" value="1"/>
</dbReference>
<dbReference type="Pfam" id="PF01551">
    <property type="entry name" value="Peptidase_M23"/>
    <property type="match status" value="1"/>
</dbReference>
<feature type="region of interest" description="Disordered" evidence="2">
    <location>
        <begin position="109"/>
        <end position="137"/>
    </location>
</feature>
<dbReference type="CDD" id="cd00118">
    <property type="entry name" value="LysM"/>
    <property type="match status" value="1"/>
</dbReference>
<evidence type="ECO:0000256" key="2">
    <source>
        <dbReference type="SAM" id="MobiDB-lite"/>
    </source>
</evidence>
<comment type="caution">
    <text evidence="4">The sequence shown here is derived from an EMBL/GenBank/DDBJ whole genome shotgun (WGS) entry which is preliminary data.</text>
</comment>
<dbReference type="InterPro" id="IPR036779">
    <property type="entry name" value="LysM_dom_sf"/>
</dbReference>
<name>A0A5C8ZA62_9GAMM</name>
<dbReference type="EMBL" id="VKAD01000001">
    <property type="protein sequence ID" value="TXR54058.1"/>
    <property type="molecule type" value="Genomic_DNA"/>
</dbReference>
<dbReference type="OrthoDB" id="9795421at2"/>
<dbReference type="SMART" id="SM00257">
    <property type="entry name" value="LysM"/>
    <property type="match status" value="1"/>
</dbReference>
<sequence>MRTVVLVSKKCIVFVLIILLTSCLNSERFVSIEKRGVPKWQANATTTQPVATSRPSSYRVKRGDTLYSIAFRFGLNYKKLAAANGIGNDYKIYQGQRLSLKEASLVSSRSVPKSTQSSNSNTDSRRSQSASQKSDTATVVAKPVAQVYIDWSWPHDGKIVRTFDPDQSAQKGIDIAGRIGDSVAAAAEGTVVYAGDGLAGYGNLIIVEHEGSFLSAYAFAEEILVKEKESVTAGQTIATMGNQGDQAGLHFEIRREGTPVNPTIYLPKR</sequence>
<dbReference type="CDD" id="cd12797">
    <property type="entry name" value="M23_peptidase"/>
    <property type="match status" value="1"/>
</dbReference>
<dbReference type="PANTHER" id="PTHR21666:SF263">
    <property type="entry name" value="MUREIN HYDROLASE ACTIVATOR NLPD"/>
    <property type="match status" value="1"/>
</dbReference>
<dbReference type="Gene3D" id="3.10.350.10">
    <property type="entry name" value="LysM domain"/>
    <property type="match status" value="1"/>
</dbReference>
<accession>A0A5C8ZA62</accession>
<dbReference type="PROSITE" id="PS51782">
    <property type="entry name" value="LYSM"/>
    <property type="match status" value="1"/>
</dbReference>
<protein>
    <submittedName>
        <fullName evidence="4">Peptidoglycan DD-metalloendopeptidase family protein</fullName>
    </submittedName>
</protein>
<dbReference type="RefSeq" id="WP_147713457.1">
    <property type="nucleotide sequence ID" value="NZ_VKAD01000001.1"/>
</dbReference>
<gene>
    <name evidence="4" type="ORF">FME95_05845</name>
</gene>
<evidence type="ECO:0000259" key="3">
    <source>
        <dbReference type="PROSITE" id="PS51782"/>
    </source>
</evidence>
<dbReference type="InterPro" id="IPR011055">
    <property type="entry name" value="Dup_hybrid_motif"/>
</dbReference>
<dbReference type="GO" id="GO:0032153">
    <property type="term" value="C:cell division site"/>
    <property type="evidence" value="ECO:0007669"/>
    <property type="project" value="TreeGrafter"/>
</dbReference>
<dbReference type="GO" id="GO:0009279">
    <property type="term" value="C:cell outer membrane"/>
    <property type="evidence" value="ECO:0007669"/>
    <property type="project" value="TreeGrafter"/>
</dbReference>
<evidence type="ECO:0000256" key="1">
    <source>
        <dbReference type="ARBA" id="ARBA00038420"/>
    </source>
</evidence>
<proteinExistence type="inferred from homology"/>
<feature type="domain" description="LysM" evidence="3">
    <location>
        <begin position="56"/>
        <end position="100"/>
    </location>
</feature>
<evidence type="ECO:0000313" key="4">
    <source>
        <dbReference type="EMBL" id="TXR54058.1"/>
    </source>
</evidence>
<dbReference type="InterPro" id="IPR050570">
    <property type="entry name" value="Cell_wall_metabolism_enzyme"/>
</dbReference>
<dbReference type="SUPFAM" id="SSF51261">
    <property type="entry name" value="Duplicated hybrid motif"/>
    <property type="match status" value="1"/>
</dbReference>
<dbReference type="Proteomes" id="UP000321764">
    <property type="component" value="Unassembled WGS sequence"/>
</dbReference>
<dbReference type="Gene3D" id="2.70.70.10">
    <property type="entry name" value="Glucose Permease (Domain IIA)"/>
    <property type="match status" value="1"/>
</dbReference>
<dbReference type="InterPro" id="IPR016047">
    <property type="entry name" value="M23ase_b-sheet_dom"/>
</dbReference>
<comment type="similarity">
    <text evidence="1">Belongs to the E.coli NlpD/Haemophilus LppB family.</text>
</comment>
<reference evidence="4 5" key="1">
    <citation type="submission" date="2019-07" db="EMBL/GenBank/DDBJ databases">
        <title>Reinekea sp. strain SSH23 genome sequencing and assembly.</title>
        <authorList>
            <person name="Kim I."/>
        </authorList>
    </citation>
    <scope>NUCLEOTIDE SEQUENCE [LARGE SCALE GENOMIC DNA]</scope>
    <source>
        <strain evidence="4 5">SSH23</strain>
    </source>
</reference>
<evidence type="ECO:0000313" key="5">
    <source>
        <dbReference type="Proteomes" id="UP000321764"/>
    </source>
</evidence>
<dbReference type="InterPro" id="IPR018392">
    <property type="entry name" value="LysM"/>
</dbReference>
<dbReference type="AlphaFoldDB" id="A0A5C8ZA62"/>
<dbReference type="PROSITE" id="PS51257">
    <property type="entry name" value="PROKAR_LIPOPROTEIN"/>
    <property type="match status" value="1"/>
</dbReference>
<dbReference type="PANTHER" id="PTHR21666">
    <property type="entry name" value="PEPTIDASE-RELATED"/>
    <property type="match status" value="1"/>
</dbReference>
<dbReference type="GO" id="GO:0004222">
    <property type="term" value="F:metalloendopeptidase activity"/>
    <property type="evidence" value="ECO:0007669"/>
    <property type="project" value="TreeGrafter"/>
</dbReference>